<dbReference type="Gene3D" id="2.160.20.10">
    <property type="entry name" value="Single-stranded right-handed beta-helix, Pectin lyase-like"/>
    <property type="match status" value="1"/>
</dbReference>
<feature type="transmembrane region" description="Helical" evidence="2">
    <location>
        <begin position="33"/>
        <end position="54"/>
    </location>
</feature>
<dbReference type="InterPro" id="IPR001119">
    <property type="entry name" value="SLH_dom"/>
</dbReference>
<proteinExistence type="predicted"/>
<dbReference type="NCBIfam" id="TIGR03804">
    <property type="entry name" value="para_beta_helix"/>
    <property type="match status" value="3"/>
</dbReference>
<keyword evidence="2" id="KW-0472">Membrane</keyword>
<sequence length="642" mass="67248">MTKHGSDNRKSNIFRVISTKGCAPHSLGARASALLFVATGAIFLADIAITQSLAPKAIASSKKLAQFVVPTTNEPISTPTPSPTLSPSPTPSPTTSPSPSPLPTLSPTPSPTTSPSPSPLPTLSPTPSPTTSPSPLPTLSPTQTTPTTPSTNQVPATTTVIYVNPQTGTDSAGAGSTAAAPYRTITYALSQAQPGTAIQLAPGNYSSETGEVFPLTIRQGVTLRGDDASKGQSIVITGGGEYVSPTFARQNITVRAENNSAVSGVTITNPNTRGTALWIESTNPTVTNNTFVESNRDGVFVTGSANPKIEANVFSKNGGNGISIARSAQGEIRNNTFQDTGFGLAIGGASSPLVVENQIKENQDGIYISESARPILRSNVIENNKRDGIVATVNAQPDLGTGESAGNNIIRSNERYDVYNATRGNTLLAVGNTLDAKRTSGKVNLVAPQFAFSDVQGLWAQPYIAALASREIIAGFPDGTFKPNEPVTRAQFAAIVSKAFAPTPQRQAQEFNDVNRSFWGYQAIQTAYRGGFVAGYPGGGFQPQQQIPRVQALVSLANGLNLRADNPNVLTAYTDASQIPSYATDAVAAATQRQLVVNYPSPNQLNPNRPATRAEVAAFVYQALVNSGRAQEIASPYLVRVP</sequence>
<feature type="compositionally biased region" description="Pro residues" evidence="1">
    <location>
        <begin position="78"/>
        <end position="138"/>
    </location>
</feature>
<dbReference type="InterPro" id="IPR051465">
    <property type="entry name" value="Cell_Envelope_Struct_Comp"/>
</dbReference>
<comment type="caution">
    <text evidence="4">The sequence shown here is derived from an EMBL/GenBank/DDBJ whole genome shotgun (WGS) entry which is preliminary data.</text>
</comment>
<dbReference type="InterPro" id="IPR012334">
    <property type="entry name" value="Pectin_lyas_fold"/>
</dbReference>
<dbReference type="InterPro" id="IPR007742">
    <property type="entry name" value="NosD_dom"/>
</dbReference>
<dbReference type="PANTHER" id="PTHR43308">
    <property type="entry name" value="OUTER MEMBRANE PROTEIN ALPHA-RELATED"/>
    <property type="match status" value="1"/>
</dbReference>
<feature type="domain" description="SLH" evidence="3">
    <location>
        <begin position="570"/>
        <end position="634"/>
    </location>
</feature>
<evidence type="ECO:0000313" key="5">
    <source>
        <dbReference type="Proteomes" id="UP000651156"/>
    </source>
</evidence>
<feature type="region of interest" description="Disordered" evidence="1">
    <location>
        <begin position="73"/>
        <end position="155"/>
    </location>
</feature>
<dbReference type="Pfam" id="PF05048">
    <property type="entry name" value="NosD"/>
    <property type="match status" value="1"/>
</dbReference>
<name>A0ABR9UV11_9CHRO</name>
<dbReference type="Proteomes" id="UP000651156">
    <property type="component" value="Unassembled WGS sequence"/>
</dbReference>
<dbReference type="Pfam" id="PF07602">
    <property type="entry name" value="DUF1565"/>
    <property type="match status" value="1"/>
</dbReference>
<dbReference type="Pfam" id="PF00395">
    <property type="entry name" value="SLH"/>
    <property type="match status" value="3"/>
</dbReference>
<dbReference type="Gene3D" id="3.30.1910.20">
    <property type="entry name" value="asparaginyl-tRNA synthetase, N-terminal domain"/>
    <property type="match status" value="1"/>
</dbReference>
<accession>A0ABR9UV11</accession>
<feature type="domain" description="SLH" evidence="3">
    <location>
        <begin position="447"/>
        <end position="510"/>
    </location>
</feature>
<dbReference type="SUPFAM" id="SSF51126">
    <property type="entry name" value="Pectin lyase-like"/>
    <property type="match status" value="1"/>
</dbReference>
<feature type="compositionally biased region" description="Low complexity" evidence="1">
    <location>
        <begin position="139"/>
        <end position="151"/>
    </location>
</feature>
<evidence type="ECO:0000259" key="3">
    <source>
        <dbReference type="PROSITE" id="PS51272"/>
    </source>
</evidence>
<feature type="domain" description="SLH" evidence="3">
    <location>
        <begin position="511"/>
        <end position="569"/>
    </location>
</feature>
<dbReference type="RefSeq" id="WP_193933577.1">
    <property type="nucleotide sequence ID" value="NZ_CAWPMZ010000081.1"/>
</dbReference>
<dbReference type="PROSITE" id="PS51272">
    <property type="entry name" value="SLH"/>
    <property type="match status" value="3"/>
</dbReference>
<dbReference type="InterPro" id="IPR022441">
    <property type="entry name" value="Para_beta_helix_rpt-2"/>
</dbReference>
<keyword evidence="2" id="KW-1133">Transmembrane helix</keyword>
<evidence type="ECO:0000256" key="1">
    <source>
        <dbReference type="SAM" id="MobiDB-lite"/>
    </source>
</evidence>
<dbReference type="InterPro" id="IPR011459">
    <property type="entry name" value="DUF1565"/>
</dbReference>
<dbReference type="PANTHER" id="PTHR43308:SF5">
    <property type="entry name" value="S-LAYER PROTEIN _ PEPTIDOGLYCAN ENDO-BETA-N-ACETYLGLUCOSAMINIDASE"/>
    <property type="match status" value="1"/>
</dbReference>
<keyword evidence="2" id="KW-0812">Transmembrane</keyword>
<dbReference type="InterPro" id="IPR011050">
    <property type="entry name" value="Pectin_lyase_fold/virulence"/>
</dbReference>
<protein>
    <submittedName>
        <fullName evidence="4">DUF1565 domain-containing protein</fullName>
    </submittedName>
</protein>
<gene>
    <name evidence="4" type="ORF">IQ230_17580</name>
</gene>
<keyword evidence="5" id="KW-1185">Reference proteome</keyword>
<dbReference type="SMART" id="SM00710">
    <property type="entry name" value="PbH1"/>
    <property type="match status" value="5"/>
</dbReference>
<evidence type="ECO:0000256" key="2">
    <source>
        <dbReference type="SAM" id="Phobius"/>
    </source>
</evidence>
<organism evidence="4 5">
    <name type="scientific">Gloeocapsopsis crepidinum LEGE 06123</name>
    <dbReference type="NCBI Taxonomy" id="588587"/>
    <lineage>
        <taxon>Bacteria</taxon>
        <taxon>Bacillati</taxon>
        <taxon>Cyanobacteriota</taxon>
        <taxon>Cyanophyceae</taxon>
        <taxon>Oscillatoriophycideae</taxon>
        <taxon>Chroococcales</taxon>
        <taxon>Chroococcaceae</taxon>
        <taxon>Gloeocapsopsis</taxon>
    </lineage>
</organism>
<reference evidence="4 5" key="1">
    <citation type="submission" date="2020-10" db="EMBL/GenBank/DDBJ databases">
        <authorList>
            <person name="Castelo-Branco R."/>
            <person name="Eusebio N."/>
            <person name="Adriana R."/>
            <person name="Vieira A."/>
            <person name="Brugerolle De Fraissinette N."/>
            <person name="Rezende De Castro R."/>
            <person name="Schneider M.P."/>
            <person name="Vasconcelos V."/>
            <person name="Leao P.N."/>
        </authorList>
    </citation>
    <scope>NUCLEOTIDE SEQUENCE [LARGE SCALE GENOMIC DNA]</scope>
    <source>
        <strain evidence="4 5">LEGE 06123</strain>
    </source>
</reference>
<evidence type="ECO:0000313" key="4">
    <source>
        <dbReference type="EMBL" id="MBE9192132.1"/>
    </source>
</evidence>
<dbReference type="EMBL" id="JADEWN010000047">
    <property type="protein sequence ID" value="MBE9192132.1"/>
    <property type="molecule type" value="Genomic_DNA"/>
</dbReference>
<dbReference type="InterPro" id="IPR006626">
    <property type="entry name" value="PbH1"/>
</dbReference>